<reference evidence="3" key="1">
    <citation type="submission" date="2016-05" db="EMBL/GenBank/DDBJ databases">
        <title>Comparative genomics of biotechnologically important yeasts.</title>
        <authorList>
            <consortium name="DOE Joint Genome Institute"/>
            <person name="Riley R."/>
            <person name="Haridas S."/>
            <person name="Wolfe K.H."/>
            <person name="Lopes M.R."/>
            <person name="Hittinger C.T."/>
            <person name="Goker M."/>
            <person name="Salamov A."/>
            <person name="Wisecaver J."/>
            <person name="Long T.M."/>
            <person name="Aerts A.L."/>
            <person name="Barry K."/>
            <person name="Choi C."/>
            <person name="Clum A."/>
            <person name="Coughlan A.Y."/>
            <person name="Deshpande S."/>
            <person name="Douglass A.P."/>
            <person name="Hanson S.J."/>
            <person name="Klenk H.-P."/>
            <person name="Labutti K."/>
            <person name="Lapidus A."/>
            <person name="Lindquist E."/>
            <person name="Lipzen A."/>
            <person name="Meier-Kolthoff J.P."/>
            <person name="Ohm R.A."/>
            <person name="Otillar R.P."/>
            <person name="Pangilinan J."/>
            <person name="Peng Y."/>
            <person name="Rokas A."/>
            <person name="Rosa C.A."/>
            <person name="Scheuner C."/>
            <person name="Sibirny A.A."/>
            <person name="Slot J.C."/>
            <person name="Stielow J.B."/>
            <person name="Sun H."/>
            <person name="Kurtzman C.P."/>
            <person name="Blackwell M."/>
            <person name="Grigoriev I.V."/>
            <person name="Jeffries T.W."/>
        </authorList>
    </citation>
    <scope>NUCLEOTIDE SEQUENCE [LARGE SCALE GENOMIC DNA]</scope>
    <source>
        <strain evidence="3">NRRL Y-2460</strain>
    </source>
</reference>
<dbReference type="OrthoDB" id="4083656at2759"/>
<dbReference type="AlphaFoldDB" id="A0A1E4TYM1"/>
<dbReference type="Proteomes" id="UP000094236">
    <property type="component" value="Unassembled WGS sequence"/>
</dbReference>
<keyword evidence="1" id="KW-0472">Membrane</keyword>
<evidence type="ECO:0000313" key="2">
    <source>
        <dbReference type="EMBL" id="ODV96845.1"/>
    </source>
</evidence>
<keyword evidence="3" id="KW-1185">Reference proteome</keyword>
<name>A0A1E4TYM1_PACTA</name>
<keyword evidence="1" id="KW-1133">Transmembrane helix</keyword>
<feature type="transmembrane region" description="Helical" evidence="1">
    <location>
        <begin position="132"/>
        <end position="156"/>
    </location>
</feature>
<proteinExistence type="predicted"/>
<organism evidence="2 3">
    <name type="scientific">Pachysolen tannophilus NRRL Y-2460</name>
    <dbReference type="NCBI Taxonomy" id="669874"/>
    <lineage>
        <taxon>Eukaryota</taxon>
        <taxon>Fungi</taxon>
        <taxon>Dikarya</taxon>
        <taxon>Ascomycota</taxon>
        <taxon>Saccharomycotina</taxon>
        <taxon>Pichiomycetes</taxon>
        <taxon>Pachysolenaceae</taxon>
        <taxon>Pachysolen</taxon>
    </lineage>
</organism>
<sequence length="381" mass="43680">MMIFTKLLIQQSSIGATTIRGSGLGLGLKRLSKSLDRPYYNSSNVVQFINPRFIRFNSNSTIVQNIPGEKKLTNDLKDRLPTFPLSKEGLPTLLPKPGVPIPGPNMPLSKMIQILKNKKNPELIYEAESHRLYFIICSCFALVFAFYAWNIASISFSLTWDIYKENVNQLPDIPRLVNLVAQSFLCCILTLLPIAVSLIFIMTPSRLIRRMWYLPGEVEHVKFIVHPIIPGRASPMITLPLNELYRAQKAKIFTGRGFYGTIDSLFFYFLRQKNNKIPWLVDRKGFFWGDGRIQDYLFGKETIDSAAQGLSYDDKIGILNQKRQLEEEKLKKKLGLGWRYKAQAKLFADDMKTISGMTKSKMLKDNKHKQLDESKKKTTNK</sequence>
<accession>A0A1E4TYM1</accession>
<keyword evidence="1" id="KW-0812">Transmembrane</keyword>
<dbReference type="EMBL" id="KV454012">
    <property type="protein sequence ID" value="ODV96845.1"/>
    <property type="molecule type" value="Genomic_DNA"/>
</dbReference>
<evidence type="ECO:0000313" key="3">
    <source>
        <dbReference type="Proteomes" id="UP000094236"/>
    </source>
</evidence>
<feature type="transmembrane region" description="Helical" evidence="1">
    <location>
        <begin position="176"/>
        <end position="201"/>
    </location>
</feature>
<evidence type="ECO:0000256" key="1">
    <source>
        <dbReference type="SAM" id="Phobius"/>
    </source>
</evidence>
<gene>
    <name evidence="2" type="ORF">PACTADRAFT_48653</name>
</gene>
<protein>
    <submittedName>
        <fullName evidence="2">Uncharacterized protein</fullName>
    </submittedName>
</protein>